<reference evidence="10" key="1">
    <citation type="submission" date="2024-04" db="EMBL/GenBank/DDBJ databases">
        <title>Salinicola lusitanus LLJ914,a marine bacterium isolated from the Okinawa Trough.</title>
        <authorList>
            <person name="Li J."/>
        </authorList>
    </citation>
    <scope>NUCLEOTIDE SEQUENCE [LARGE SCALE GENOMIC DNA]</scope>
</reference>
<keyword evidence="10" id="KW-1185">Reference proteome</keyword>
<feature type="region of interest" description="Disordered" evidence="7">
    <location>
        <begin position="1"/>
        <end position="22"/>
    </location>
</feature>
<accession>A0AAW0P6V3</accession>
<dbReference type="GO" id="GO:0000978">
    <property type="term" value="F:RNA polymerase II cis-regulatory region sequence-specific DNA binding"/>
    <property type="evidence" value="ECO:0007669"/>
    <property type="project" value="TreeGrafter"/>
</dbReference>
<evidence type="ECO:0000256" key="3">
    <source>
        <dbReference type="ARBA" id="ARBA00023125"/>
    </source>
</evidence>
<dbReference type="EMBL" id="JBBPFD010000007">
    <property type="protein sequence ID" value="KAK7919042.1"/>
    <property type="molecule type" value="Genomic_DNA"/>
</dbReference>
<gene>
    <name evidence="9" type="ORF">WMY93_010326</name>
</gene>
<keyword evidence="3 6" id="KW-0238">DNA-binding</keyword>
<protein>
    <recommendedName>
        <fullName evidence="8">Grh/CP2 DB domain-containing protein</fullName>
    </recommendedName>
</protein>
<sequence length="597" mass="67291">MEHRMNFAELSTRRGLNNSSDEDEVLRNRYTCGDMTKETETLGLVFQSENFTYNRYTTTTNKMDSWSHINSQLLEQNNSKPRLQPGDDITAITMLYEQCKSQKEQKMTATRNSIGKTSERATTNTIELEASSTVLKMLSDSVPSSYPQDILCSKPVSTSTTSDGYTTLTSVMADTYDKHELNNIFDSLLQRWPENAAFPDPSPDVSTLPYSDPFPEEQSSPVYSGSYTSSPQEHFRSDFQFTLGAPPAAPYKSSELPMVYLNKGQFYPITLHGVDHSSGITAAKVKTVVMAVFENDKTPETQLRFWNHWHARQPTIRQRVIDIADYKEVFSSISNVEEVAFNALSFVWNTSEEAKVYIGINSLSTDFSSQKGVKGQPLNLQMDTYDFSSGTNRLIHRAACQVKIFCDKGAERKMRDEERKRSKRRGKSVDNGNKALMSSSTDCTFFQSIDDHATVPVLFIPETHLSSMRVSATPSLDESERGTMKRLYPDREECTSPSSKIAKQEDPQRVLLYVRTSAEEVFDALMLNTPTLSGLKEALSQKFGMQTDTIGKIFKKCKRGIFVNMDDTIVAHYTNQSAFLIEISEAIGQIQLTMVEV</sequence>
<keyword evidence="4" id="KW-0804">Transcription</keyword>
<dbReference type="InterPro" id="IPR057520">
    <property type="entry name" value="GRHL1/CP2_C"/>
</dbReference>
<dbReference type="Proteomes" id="UP001460270">
    <property type="component" value="Unassembled WGS sequence"/>
</dbReference>
<dbReference type="PROSITE" id="PS51968">
    <property type="entry name" value="GRH_CP2_DB"/>
    <property type="match status" value="1"/>
</dbReference>
<dbReference type="GO" id="GO:0005634">
    <property type="term" value="C:nucleus"/>
    <property type="evidence" value="ECO:0007669"/>
    <property type="project" value="UniProtKB-SubCell"/>
</dbReference>
<evidence type="ECO:0000256" key="5">
    <source>
        <dbReference type="ARBA" id="ARBA00023242"/>
    </source>
</evidence>
<proteinExistence type="predicted"/>
<dbReference type="Pfam" id="PF04516">
    <property type="entry name" value="CP2"/>
    <property type="match status" value="1"/>
</dbReference>
<dbReference type="PANTHER" id="PTHR11037">
    <property type="entry name" value="TRANSCRIPTION FACTOR CP2"/>
    <property type="match status" value="1"/>
</dbReference>
<evidence type="ECO:0000256" key="6">
    <source>
        <dbReference type="PROSITE-ProRule" id="PRU01313"/>
    </source>
</evidence>
<evidence type="ECO:0000313" key="9">
    <source>
        <dbReference type="EMBL" id="KAK7919042.1"/>
    </source>
</evidence>
<dbReference type="InterPro" id="IPR007604">
    <property type="entry name" value="CP2"/>
</dbReference>
<evidence type="ECO:0000259" key="8">
    <source>
        <dbReference type="PROSITE" id="PS51968"/>
    </source>
</evidence>
<evidence type="ECO:0000256" key="7">
    <source>
        <dbReference type="SAM" id="MobiDB-lite"/>
    </source>
</evidence>
<evidence type="ECO:0000256" key="2">
    <source>
        <dbReference type="ARBA" id="ARBA00023015"/>
    </source>
</evidence>
<keyword evidence="5 6" id="KW-0539">Nucleus</keyword>
<comment type="caution">
    <text evidence="9">The sequence shown here is derived from an EMBL/GenBank/DDBJ whole genome shotgun (WGS) entry which is preliminary data.</text>
</comment>
<dbReference type="Pfam" id="PF25416">
    <property type="entry name" value="GRHL1_C"/>
    <property type="match status" value="1"/>
</dbReference>
<feature type="domain" description="Grh/CP2 DB" evidence="8">
    <location>
        <begin position="233"/>
        <end position="460"/>
    </location>
</feature>
<dbReference type="GO" id="GO:0001228">
    <property type="term" value="F:DNA-binding transcription activator activity, RNA polymerase II-specific"/>
    <property type="evidence" value="ECO:0007669"/>
    <property type="project" value="TreeGrafter"/>
</dbReference>
<evidence type="ECO:0000313" key="10">
    <source>
        <dbReference type="Proteomes" id="UP001460270"/>
    </source>
</evidence>
<dbReference type="AlphaFoldDB" id="A0AAW0P6V3"/>
<feature type="region of interest" description="Disordered" evidence="7">
    <location>
        <begin position="413"/>
        <end position="435"/>
    </location>
</feature>
<dbReference type="InterPro" id="IPR040167">
    <property type="entry name" value="TF_CP2-like"/>
</dbReference>
<keyword evidence="2" id="KW-0805">Transcription regulation</keyword>
<name>A0AAW0P6V3_9GOBI</name>
<evidence type="ECO:0000256" key="4">
    <source>
        <dbReference type="ARBA" id="ARBA00023163"/>
    </source>
</evidence>
<feature type="region of interest" description="Disordered" evidence="7">
    <location>
        <begin position="196"/>
        <end position="227"/>
    </location>
</feature>
<organism evidence="9 10">
    <name type="scientific">Mugilogobius chulae</name>
    <name type="common">yellowstripe goby</name>
    <dbReference type="NCBI Taxonomy" id="88201"/>
    <lineage>
        <taxon>Eukaryota</taxon>
        <taxon>Metazoa</taxon>
        <taxon>Chordata</taxon>
        <taxon>Craniata</taxon>
        <taxon>Vertebrata</taxon>
        <taxon>Euteleostomi</taxon>
        <taxon>Actinopterygii</taxon>
        <taxon>Neopterygii</taxon>
        <taxon>Teleostei</taxon>
        <taxon>Neoteleostei</taxon>
        <taxon>Acanthomorphata</taxon>
        <taxon>Gobiaria</taxon>
        <taxon>Gobiiformes</taxon>
        <taxon>Gobioidei</taxon>
        <taxon>Gobiidae</taxon>
        <taxon>Gobionellinae</taxon>
        <taxon>Mugilogobius</taxon>
    </lineage>
</organism>
<dbReference type="PANTHER" id="PTHR11037:SF6">
    <property type="entry name" value="GRAINYHEAD-LIKE PROTEIN 3 HOMOLOG"/>
    <property type="match status" value="1"/>
</dbReference>
<comment type="subcellular location">
    <subcellularLocation>
        <location evidence="1 6">Nucleus</location>
    </subcellularLocation>
</comment>
<evidence type="ECO:0000256" key="1">
    <source>
        <dbReference type="ARBA" id="ARBA00004123"/>
    </source>
</evidence>